<protein>
    <submittedName>
        <fullName evidence="2">RNA polymerase sporulation-specific sigma factor</fullName>
    </submittedName>
</protein>
<dbReference type="Gene3D" id="1.10.1740.10">
    <property type="match status" value="1"/>
</dbReference>
<feature type="domain" description="RNA polymerase sigma-70 region 2" evidence="1">
    <location>
        <begin position="16"/>
        <end position="79"/>
    </location>
</feature>
<dbReference type="SUPFAM" id="SSF88946">
    <property type="entry name" value="Sigma2 domain of RNA polymerase sigma factors"/>
    <property type="match status" value="1"/>
</dbReference>
<dbReference type="AlphaFoldDB" id="A0A3N5AXB9"/>
<evidence type="ECO:0000313" key="2">
    <source>
        <dbReference type="EMBL" id="RPF49533.1"/>
    </source>
</evidence>
<dbReference type="Pfam" id="PF04542">
    <property type="entry name" value="Sigma70_r2"/>
    <property type="match status" value="1"/>
</dbReference>
<dbReference type="InterPro" id="IPR014284">
    <property type="entry name" value="RNA_pol_sigma-70_dom"/>
</dbReference>
<dbReference type="InterPro" id="IPR007627">
    <property type="entry name" value="RNA_pol_sigma70_r2"/>
</dbReference>
<dbReference type="GO" id="GO:0003700">
    <property type="term" value="F:DNA-binding transcription factor activity"/>
    <property type="evidence" value="ECO:0007669"/>
    <property type="project" value="InterPro"/>
</dbReference>
<dbReference type="EMBL" id="RKRE01000001">
    <property type="protein sequence ID" value="RPF49533.1"/>
    <property type="molecule type" value="Genomic_DNA"/>
</dbReference>
<keyword evidence="3" id="KW-1185">Reference proteome</keyword>
<accession>A0A3N5AXB9</accession>
<gene>
    <name evidence="2" type="ORF">EDD75_0349</name>
</gene>
<proteinExistence type="predicted"/>
<dbReference type="GO" id="GO:0006352">
    <property type="term" value="P:DNA-templated transcription initiation"/>
    <property type="evidence" value="ECO:0007669"/>
    <property type="project" value="InterPro"/>
</dbReference>
<dbReference type="InterPro" id="IPR013325">
    <property type="entry name" value="RNA_pol_sigma_r2"/>
</dbReference>
<reference evidence="2 3" key="1">
    <citation type="submission" date="2018-11" db="EMBL/GenBank/DDBJ databases">
        <title>Genomic Encyclopedia of Type Strains, Phase IV (KMG-IV): sequencing the most valuable type-strain genomes for metagenomic binning, comparative biology and taxonomic classification.</title>
        <authorList>
            <person name="Goeker M."/>
        </authorList>
    </citation>
    <scope>NUCLEOTIDE SEQUENCE [LARGE SCALE GENOMIC DNA]</scope>
    <source>
        <strain evidence="2 3">DSM 102936</strain>
    </source>
</reference>
<dbReference type="Proteomes" id="UP000282654">
    <property type="component" value="Unassembled WGS sequence"/>
</dbReference>
<dbReference type="NCBIfam" id="TIGR02937">
    <property type="entry name" value="sigma70-ECF"/>
    <property type="match status" value="1"/>
</dbReference>
<evidence type="ECO:0000313" key="3">
    <source>
        <dbReference type="Proteomes" id="UP000282654"/>
    </source>
</evidence>
<evidence type="ECO:0000259" key="1">
    <source>
        <dbReference type="Pfam" id="PF04542"/>
    </source>
</evidence>
<sequence length="183" mass="21044">MMTEAWVEPPFAWAFLRWAAARAEALRDPAISREDLEQEARIALWQACKTYDPALSSLKTWCKRHVEFAVRAFLRVQSRKGRVFQRSLDEPVDEKERRTLGETVPCSVAPAEDSLSDTDFLRWLIRELDLTPLESLALRVHLLGGSYREVEEATGISWKSLDNAWQRVRRKAQKLMEGAEISG</sequence>
<comment type="caution">
    <text evidence="2">The sequence shown here is derived from an EMBL/GenBank/DDBJ whole genome shotgun (WGS) entry which is preliminary data.</text>
</comment>
<organism evidence="2 3">
    <name type="scientific">Thermodesulfitimonas autotrophica</name>
    <dbReference type="NCBI Taxonomy" id="1894989"/>
    <lineage>
        <taxon>Bacteria</taxon>
        <taxon>Bacillati</taxon>
        <taxon>Bacillota</taxon>
        <taxon>Clostridia</taxon>
        <taxon>Thermoanaerobacterales</taxon>
        <taxon>Thermoanaerobacteraceae</taxon>
        <taxon>Thermodesulfitimonas</taxon>
    </lineage>
</organism>
<name>A0A3N5AXB9_9THEO</name>